<sequence length="204" mass="22764">MRNIFKIIAILFLGAMGGFLFQVLILPFLIKQPFFEKFEFIKNLKERQIIVNPKEEIIIQENVALTKAIDKVEKAIIGIQSKTKSGAGVIMTSDGLAVTLNEIIPAGSNYDVFVDGEKVNFKILNRDVKENLASLKIEKSDLLTCKFADLEKIKLGQRVFLKGVVFEQGTPKKVVNEGIIKSFDENTIQTNILEKSSLKGAGLF</sequence>
<dbReference type="AlphaFoldDB" id="A0A2M6Z2H5"/>
<evidence type="ECO:0000313" key="2">
    <source>
        <dbReference type="EMBL" id="PIU46629.1"/>
    </source>
</evidence>
<keyword evidence="1" id="KW-0812">Transmembrane</keyword>
<feature type="non-terminal residue" evidence="2">
    <location>
        <position position="204"/>
    </location>
</feature>
<keyword evidence="1" id="KW-1133">Transmembrane helix</keyword>
<protein>
    <recommendedName>
        <fullName evidence="4">Serine protease</fullName>
    </recommendedName>
</protein>
<name>A0A2M6Z2H5_9BACT</name>
<dbReference type="EMBL" id="PEWP01000039">
    <property type="protein sequence ID" value="PIU46629.1"/>
    <property type="molecule type" value="Genomic_DNA"/>
</dbReference>
<evidence type="ECO:0000313" key="3">
    <source>
        <dbReference type="Proteomes" id="UP000228777"/>
    </source>
</evidence>
<dbReference type="SUPFAM" id="SSF50494">
    <property type="entry name" value="Trypsin-like serine proteases"/>
    <property type="match status" value="1"/>
</dbReference>
<dbReference type="Gene3D" id="2.40.10.120">
    <property type="match status" value="1"/>
</dbReference>
<gene>
    <name evidence="2" type="ORF">COS93_02030</name>
</gene>
<dbReference type="Pfam" id="PF13365">
    <property type="entry name" value="Trypsin_2"/>
    <property type="match status" value="1"/>
</dbReference>
<reference evidence="3" key="1">
    <citation type="submission" date="2017-09" db="EMBL/GenBank/DDBJ databases">
        <title>Depth-based differentiation of microbial function through sediment-hosted aquifers and enrichment of novel symbionts in the deep terrestrial subsurface.</title>
        <authorList>
            <person name="Probst A.J."/>
            <person name="Ladd B."/>
            <person name="Jarett J.K."/>
            <person name="Geller-Mcgrath D.E."/>
            <person name="Sieber C.M.K."/>
            <person name="Emerson J.B."/>
            <person name="Anantharaman K."/>
            <person name="Thomas B.C."/>
            <person name="Malmstrom R."/>
            <person name="Stieglmeier M."/>
            <person name="Klingl A."/>
            <person name="Woyke T."/>
            <person name="Ryan C.M."/>
            <person name="Banfield J.F."/>
        </authorList>
    </citation>
    <scope>NUCLEOTIDE SEQUENCE [LARGE SCALE GENOMIC DNA]</scope>
</reference>
<comment type="caution">
    <text evidence="2">The sequence shown here is derived from an EMBL/GenBank/DDBJ whole genome shotgun (WGS) entry which is preliminary data.</text>
</comment>
<organism evidence="2 3">
    <name type="scientific">bacterium (Candidatus Gribaldobacteria) CG07_land_8_20_14_0_80_33_18</name>
    <dbReference type="NCBI Taxonomy" id="2014272"/>
    <lineage>
        <taxon>Bacteria</taxon>
        <taxon>Candidatus Gribaldobacteria</taxon>
    </lineage>
</organism>
<dbReference type="InterPro" id="IPR009003">
    <property type="entry name" value="Peptidase_S1_PA"/>
</dbReference>
<evidence type="ECO:0008006" key="4">
    <source>
        <dbReference type="Google" id="ProtNLM"/>
    </source>
</evidence>
<dbReference type="Proteomes" id="UP000228777">
    <property type="component" value="Unassembled WGS sequence"/>
</dbReference>
<proteinExistence type="predicted"/>
<keyword evidence="1" id="KW-0472">Membrane</keyword>
<evidence type="ECO:0000256" key="1">
    <source>
        <dbReference type="SAM" id="Phobius"/>
    </source>
</evidence>
<accession>A0A2M6Z2H5</accession>
<feature type="transmembrane region" description="Helical" evidence="1">
    <location>
        <begin position="7"/>
        <end position="30"/>
    </location>
</feature>